<dbReference type="Proteomes" id="UP001428774">
    <property type="component" value="Unassembled WGS sequence"/>
</dbReference>
<accession>A0AAW9SGH9</accession>
<proteinExistence type="predicted"/>
<evidence type="ECO:0008006" key="4">
    <source>
        <dbReference type="Google" id="ProtNLM"/>
    </source>
</evidence>
<feature type="region of interest" description="Disordered" evidence="1">
    <location>
        <begin position="34"/>
        <end position="63"/>
    </location>
</feature>
<dbReference type="RefSeq" id="WP_347166883.1">
    <property type="nucleotide sequence ID" value="NZ_JBDNCH010000002.1"/>
</dbReference>
<evidence type="ECO:0000256" key="1">
    <source>
        <dbReference type="SAM" id="MobiDB-lite"/>
    </source>
</evidence>
<dbReference type="AlphaFoldDB" id="A0AAW9SGH9"/>
<evidence type="ECO:0000313" key="3">
    <source>
        <dbReference type="Proteomes" id="UP001428774"/>
    </source>
</evidence>
<keyword evidence="3" id="KW-1185">Reference proteome</keyword>
<name>A0AAW9SGH9_9RHOB</name>
<evidence type="ECO:0000313" key="2">
    <source>
        <dbReference type="EMBL" id="MEN9061852.1"/>
    </source>
</evidence>
<dbReference type="PROSITE" id="PS51257">
    <property type="entry name" value="PROKAR_LIPOPROTEIN"/>
    <property type="match status" value="1"/>
</dbReference>
<sequence>MVRHAMALCCVLVLSACGGDPMRDVPRLQDVELAEGQGQSDALAGSGAAAPAPDPAAKPQGGLMGFLRGRADAARSGGAAPKPGDPDYRQVSFGTALPYGEIARTCDAPEGKLGARVDGWPKGGRGYTLYDTAPGGTGLRTFYLTGFSDGCPRQFSAALVLFAAPSDYEVIRYGPAGADLPVSTTDTAYEAVKNRVCRVSRGQPCGRRMSALEKDTVFLSVYERFGDNAAWKTILLHDGAVAATDIKG</sequence>
<gene>
    <name evidence="2" type="ORF">ABFB10_13355</name>
</gene>
<comment type="caution">
    <text evidence="2">The sequence shown here is derived from an EMBL/GenBank/DDBJ whole genome shotgun (WGS) entry which is preliminary data.</text>
</comment>
<protein>
    <recommendedName>
        <fullName evidence="4">Lipoprotein</fullName>
    </recommendedName>
</protein>
<dbReference type="EMBL" id="JBDNCH010000002">
    <property type="protein sequence ID" value="MEN9061852.1"/>
    <property type="molecule type" value="Genomic_DNA"/>
</dbReference>
<feature type="compositionally biased region" description="Low complexity" evidence="1">
    <location>
        <begin position="36"/>
        <end position="61"/>
    </location>
</feature>
<organism evidence="2 3">
    <name type="scientific">Ponticoccus litoralis</name>
    <dbReference type="NCBI Taxonomy" id="422297"/>
    <lineage>
        <taxon>Bacteria</taxon>
        <taxon>Pseudomonadati</taxon>
        <taxon>Pseudomonadota</taxon>
        <taxon>Alphaproteobacteria</taxon>
        <taxon>Rhodobacterales</taxon>
        <taxon>Roseobacteraceae</taxon>
        <taxon>Ponticoccus</taxon>
    </lineage>
</organism>
<reference evidence="2 3" key="1">
    <citation type="submission" date="2024-05" db="EMBL/GenBank/DDBJ databases">
        <title>Genome sequence of Ponticoccus litoralis KCCM 90028.</title>
        <authorList>
            <person name="Kim J.M."/>
            <person name="Lee J.K."/>
            <person name="Choi B.J."/>
            <person name="Bayburt H."/>
            <person name="Baek J.H."/>
            <person name="Jeon C.O."/>
        </authorList>
    </citation>
    <scope>NUCLEOTIDE SEQUENCE [LARGE SCALE GENOMIC DNA]</scope>
    <source>
        <strain evidence="2 3">KCCM 90028</strain>
    </source>
</reference>